<evidence type="ECO:0000313" key="2">
    <source>
        <dbReference type="Proteomes" id="UP001165960"/>
    </source>
</evidence>
<sequence>MLPTITITPIEEDITNHLHKDQIQNAAFDLSQGRSSVAWSLPGVGIPSDTPECLLVLVDSGYVQLYVSILRSMGIWVQQFMHPMLVHHQLALGLHTFHLNELTVVSINNYNQFMAFQQWAHDFLSLLSGSQHDTLVIQQHLQSTTNSLRASLTNYVKEQLQSYVKGVSSWKSPVEAGLAVQEIGVERLVEQLN</sequence>
<reference evidence="1" key="1">
    <citation type="submission" date="2022-04" db="EMBL/GenBank/DDBJ databases">
        <title>Genome of the entomopathogenic fungus Entomophthora muscae.</title>
        <authorList>
            <person name="Elya C."/>
            <person name="Lovett B.R."/>
            <person name="Lee E."/>
            <person name="Macias A.M."/>
            <person name="Hajek A.E."/>
            <person name="De Bivort B.L."/>
            <person name="Kasson M.T."/>
            <person name="De Fine Licht H.H."/>
            <person name="Stajich J.E."/>
        </authorList>
    </citation>
    <scope>NUCLEOTIDE SEQUENCE</scope>
    <source>
        <strain evidence="1">Berkeley</strain>
    </source>
</reference>
<accession>A0ACC2T4K7</accession>
<name>A0ACC2T4K7_9FUNG</name>
<keyword evidence="2" id="KW-1185">Reference proteome</keyword>
<dbReference type="Proteomes" id="UP001165960">
    <property type="component" value="Unassembled WGS sequence"/>
</dbReference>
<proteinExistence type="predicted"/>
<organism evidence="1 2">
    <name type="scientific">Entomophthora muscae</name>
    <dbReference type="NCBI Taxonomy" id="34485"/>
    <lineage>
        <taxon>Eukaryota</taxon>
        <taxon>Fungi</taxon>
        <taxon>Fungi incertae sedis</taxon>
        <taxon>Zoopagomycota</taxon>
        <taxon>Entomophthoromycotina</taxon>
        <taxon>Entomophthoromycetes</taxon>
        <taxon>Entomophthorales</taxon>
        <taxon>Entomophthoraceae</taxon>
        <taxon>Entomophthora</taxon>
    </lineage>
</organism>
<gene>
    <name evidence="1" type="ORF">DSO57_1017979</name>
</gene>
<evidence type="ECO:0000313" key="1">
    <source>
        <dbReference type="EMBL" id="KAJ9069502.1"/>
    </source>
</evidence>
<comment type="caution">
    <text evidence="1">The sequence shown here is derived from an EMBL/GenBank/DDBJ whole genome shotgun (WGS) entry which is preliminary data.</text>
</comment>
<dbReference type="EMBL" id="QTSX02003627">
    <property type="protein sequence ID" value="KAJ9069502.1"/>
    <property type="molecule type" value="Genomic_DNA"/>
</dbReference>
<protein>
    <submittedName>
        <fullName evidence="1">Uncharacterized protein</fullName>
    </submittedName>
</protein>